<dbReference type="Proteomes" id="UP001165083">
    <property type="component" value="Unassembled WGS sequence"/>
</dbReference>
<dbReference type="GO" id="GO:0044611">
    <property type="term" value="C:nuclear pore inner ring"/>
    <property type="evidence" value="ECO:0007669"/>
    <property type="project" value="TreeGrafter"/>
</dbReference>
<name>A0A9W6TPZ7_9STRA</name>
<reference evidence="2" key="1">
    <citation type="submission" date="2023-04" db="EMBL/GenBank/DDBJ databases">
        <title>Phytophthora lilii NBRC 32176.</title>
        <authorList>
            <person name="Ichikawa N."/>
            <person name="Sato H."/>
            <person name="Tonouchi N."/>
        </authorList>
    </citation>
    <scope>NUCLEOTIDE SEQUENCE</scope>
    <source>
        <strain evidence="2">NBRC 32176</strain>
    </source>
</reference>
<keyword evidence="3" id="KW-1185">Reference proteome</keyword>
<accession>A0A9W6TPZ7</accession>
<protein>
    <submittedName>
        <fullName evidence="2">Unnamed protein product</fullName>
    </submittedName>
</protein>
<feature type="region of interest" description="Disordered" evidence="1">
    <location>
        <begin position="1528"/>
        <end position="1592"/>
    </location>
</feature>
<dbReference type="GO" id="GO:0006405">
    <property type="term" value="P:RNA export from nucleus"/>
    <property type="evidence" value="ECO:0007669"/>
    <property type="project" value="TreeGrafter"/>
</dbReference>
<comment type="caution">
    <text evidence="2">The sequence shown here is derived from an EMBL/GenBank/DDBJ whole genome shotgun (WGS) entry which is preliminary data.</text>
</comment>
<feature type="compositionally biased region" description="Low complexity" evidence="1">
    <location>
        <begin position="1549"/>
        <end position="1592"/>
    </location>
</feature>
<evidence type="ECO:0000313" key="2">
    <source>
        <dbReference type="EMBL" id="GMF17535.1"/>
    </source>
</evidence>
<dbReference type="InterPro" id="IPR044840">
    <property type="entry name" value="Nup188"/>
</dbReference>
<dbReference type="PANTHER" id="PTHR31431:SF1">
    <property type="entry name" value="NUCLEOPORIN NUP188"/>
    <property type="match status" value="1"/>
</dbReference>
<sequence>MVEQLCAAHQPTRIEACAHAATPLGNQGEMARTGAEPPRSAAHVLSWLRRRRPAELPVERALQAVRSAAGVVPLGGRVGGADGATPPATPKTAALALFSAAQPPRDDADTRWTLLVDSCQLPAAGDARAALEAMRGDEHDEPLQLDQLRRRFFAERRDFFAARIELLRVARDAQHPNKQAAAEAVDELLKEGLRDALLDELHGRQFCQPPTFAGVGADERRALVAWELQLLQEEALLRELLLLTLVASRERPTLDCALKIARTVHNWEFRVFDEVFTPSTLMLPAAQEAAKRVTQIGLLVALRLLHTAGAAQEQAALQRATNGFFLTELCGLQDGMSDAEVEAVASPVSGVLLLSWAALLGRQYRAGCNRSTEETAELETMLQQTLAAAERLHSFHYLNALLRSLVFHDDYANSDNVGCQPFLQPLSLHAKLLWELPDVNASSGLHSQYLSSDSASTYQHVVASFLNDMLLVLGYTGNLENAQQLHVMVKFVLPALSNVDVAQQTLGIDVEDSGMVDIIADGALRELLTKTRASLPDSLLPCVEMLTALCCNYRDFSSPAVLHQVLKYFGKPFTGLEGRLFSRRSVCRQLPPPEYFEEVVDNHDRVQCTRSFAYEDGEKRLVVPAGTMGNVLRSADEVRVEWLVVDDSRGTDAPCLWDLIMLRADNFVSGLQSGAFSDLHRTNAEDVKLLTAFFEFIVQLGQQHDGGTFELGDVERRWGEARLRRWWLSHQLPSLDVLVDQLVRQQVALPMLLSASRENLVSWGITDRYTREQILAQLGDVGSISAGSVPSVTNNTSDSINSFALDGGIHLIRLLLGVLDGFLRAPPIAAIDDSMGDGESAWSTEHLHLVTASFIALRTFLATPGGVDLLMSPLISGGQEECVSLIVKSAKKLFELQERLAGVYPVVLATQEIFMSVVRWFLSKEAQTLANPATGAVEDCSVGSHAFVAMERLWFVGAAEFAIEVLSTHESWKFVSTSQRCEVTERCFRLLYVLVLPRKYVSEQNEMIPAFEVALRQTLSTDMSLLMKLLRSSCAVMEGHMSHWNSIAITDDDDEEDSSNVDKGKRDDHSLLVYESELHSAGINLVQLESQVVMCLRFVALLVATQATSIDAQAAREILLTPIDDGGPKKRKSLTIVTLCGGYLDYSVEKTPEIAYWSLQILQHAAVMLDYRQERESHDLSSLHSLVALFHGYQDLPLVRGMFARLLRAPTQYFALRKEVIEMLTLCLEHQPGFLALLLFGEDKKDSAKFSNSDGDPLPFVALLERFFEASEQLLEKSSDLFCALLAFLVQVWKGAIHHGLGVHLKIMSSLRERSTFWPNVTRALKIHMPLESGEERGLLDTELAAATIQGRGDVESPSEAYIGRSSAYGYLARGLILQLVSYEWHNKAAKESDHPLVDVLESFRKEGLYSHWLRTFTRLDYSPAQLKLYALSIRRACNLNAPSVSILDDLPVGGISLYLQGLICDASALKWQLSAGESIKQQASPADVRSLKLVQWGNLQAAYLHAQLFLLTKWKVFMELCSLQAGGATESTPSESTTPRRLKRKESMISSPPRSSVMSSAGSASSSSRTRLIASASSPSSSESVLGSSRFSGDRTSFGMIQVLADVIKTRVMQHENQDEVLDYFVLLHLQNLVQLLVSMLHHQLCLVVRKTRDPKLSQTRQRLEGSNADLKLNAGATLELLAIIDKTTSAVRESIERIAREVELARLNGNDRSNTMSSSSSAMAAVPLIACLVANFEQKVETVTDGLHTSLFTAALLLVRHLSKINNQTVVVDGDTEMETSTPPRPLLQVKLIAHCMNAIRLCDNRPQPTTSTQALFQLSWCLFQEVLDSFSSVDAPFTTKPKLRMSNAVQLNPFVKEFFLEHDQQGIGALFHLLVQRFRPSSYSKEVAARQEEACQVLRGLVAVVWNPDNAELCQRVMLTDGKTLRSSSRLRLLSMLATQLLPLLHAQMEREAATTKLRGYMVATSDDANEDKDFNRSRAHRMWCLVLDFVGGLLRLQTEATGIESDDADVWDFVSHAESLLLVAVQPTTCQRLTRAVVAEHQALLRFIGALSETTSRRKRWRQAFPANSVVLMEQSRQLLRRACVLLGSSLTEISRLRKEKVQKQKSSKSASSKSVAGVGASLSLIPKSPRSPRSPSSFTYAHQTLLHDHLQAVREAEKRHLTEFHHDMEAELVEVVRLASSLLIKWTGSLTDRDAILVVNGVRYVDEEQLVPLLGFVPPSEARSMNSNPGLGHLTLAMDFMLDQLVLDDDDSQGEQTAKSKGVLTNAIDTCALLFLKTYLLYTEQYELVKRDRDELGHFFRQFNARLSGDKSGASVAVDAQLAQHIGKVCTRR</sequence>
<feature type="compositionally biased region" description="Low complexity" evidence="1">
    <location>
        <begin position="1530"/>
        <end position="1540"/>
    </location>
</feature>
<organism evidence="2 3">
    <name type="scientific">Phytophthora lilii</name>
    <dbReference type="NCBI Taxonomy" id="2077276"/>
    <lineage>
        <taxon>Eukaryota</taxon>
        <taxon>Sar</taxon>
        <taxon>Stramenopiles</taxon>
        <taxon>Oomycota</taxon>
        <taxon>Peronosporomycetes</taxon>
        <taxon>Peronosporales</taxon>
        <taxon>Peronosporaceae</taxon>
        <taxon>Phytophthora</taxon>
    </lineage>
</organism>
<dbReference type="GO" id="GO:0017056">
    <property type="term" value="F:structural constituent of nuclear pore"/>
    <property type="evidence" value="ECO:0007669"/>
    <property type="project" value="InterPro"/>
</dbReference>
<dbReference type="EMBL" id="BSXW01000285">
    <property type="protein sequence ID" value="GMF17535.1"/>
    <property type="molecule type" value="Genomic_DNA"/>
</dbReference>
<evidence type="ECO:0000313" key="3">
    <source>
        <dbReference type="Proteomes" id="UP001165083"/>
    </source>
</evidence>
<proteinExistence type="predicted"/>
<dbReference type="PANTHER" id="PTHR31431">
    <property type="entry name" value="NUCLEOPORIN NUP188 HOMOLOG"/>
    <property type="match status" value="1"/>
</dbReference>
<evidence type="ECO:0000256" key="1">
    <source>
        <dbReference type="SAM" id="MobiDB-lite"/>
    </source>
</evidence>
<dbReference type="OrthoDB" id="102511at2759"/>
<gene>
    <name evidence="2" type="ORF">Plil01_000642900</name>
</gene>
<dbReference type="GO" id="GO:0006606">
    <property type="term" value="P:protein import into nucleus"/>
    <property type="evidence" value="ECO:0007669"/>
    <property type="project" value="TreeGrafter"/>
</dbReference>